<name>A0AAV0VUD4_9HEMI</name>
<reference evidence="2 3" key="1">
    <citation type="submission" date="2023-01" db="EMBL/GenBank/DDBJ databases">
        <authorList>
            <person name="Whitehead M."/>
        </authorList>
    </citation>
    <scope>NUCLEOTIDE SEQUENCE [LARGE SCALE GENOMIC DNA]</scope>
</reference>
<keyword evidence="3" id="KW-1185">Reference proteome</keyword>
<feature type="chain" id="PRO_5043976212" description="Secreted protein" evidence="1">
    <location>
        <begin position="17"/>
        <end position="99"/>
    </location>
</feature>
<organism evidence="2 3">
    <name type="scientific">Macrosiphum euphorbiae</name>
    <name type="common">potato aphid</name>
    <dbReference type="NCBI Taxonomy" id="13131"/>
    <lineage>
        <taxon>Eukaryota</taxon>
        <taxon>Metazoa</taxon>
        <taxon>Ecdysozoa</taxon>
        <taxon>Arthropoda</taxon>
        <taxon>Hexapoda</taxon>
        <taxon>Insecta</taxon>
        <taxon>Pterygota</taxon>
        <taxon>Neoptera</taxon>
        <taxon>Paraneoptera</taxon>
        <taxon>Hemiptera</taxon>
        <taxon>Sternorrhyncha</taxon>
        <taxon>Aphidomorpha</taxon>
        <taxon>Aphidoidea</taxon>
        <taxon>Aphididae</taxon>
        <taxon>Macrosiphini</taxon>
        <taxon>Macrosiphum</taxon>
    </lineage>
</organism>
<keyword evidence="1" id="KW-0732">Signal</keyword>
<comment type="caution">
    <text evidence="2">The sequence shown here is derived from an EMBL/GenBank/DDBJ whole genome shotgun (WGS) entry which is preliminary data.</text>
</comment>
<evidence type="ECO:0000313" key="3">
    <source>
        <dbReference type="Proteomes" id="UP001160148"/>
    </source>
</evidence>
<dbReference type="EMBL" id="CARXXK010000001">
    <property type="protein sequence ID" value="CAI6347901.1"/>
    <property type="molecule type" value="Genomic_DNA"/>
</dbReference>
<accession>A0AAV0VUD4</accession>
<protein>
    <recommendedName>
        <fullName evidence="4">Secreted protein</fullName>
    </recommendedName>
</protein>
<evidence type="ECO:0008006" key="4">
    <source>
        <dbReference type="Google" id="ProtNLM"/>
    </source>
</evidence>
<feature type="signal peptide" evidence="1">
    <location>
        <begin position="1"/>
        <end position="16"/>
    </location>
</feature>
<proteinExistence type="predicted"/>
<dbReference type="AlphaFoldDB" id="A0AAV0VUD4"/>
<sequence>MFRSMLVIILEWLSSAVPSPHCNYCRPYPEFDVYAETENDKAATEGFLGHSYKRVQNMECKSKPEEIFFSVLCSAAARALWCLVLEFLRFTVKFYRQSV</sequence>
<dbReference type="Proteomes" id="UP001160148">
    <property type="component" value="Unassembled WGS sequence"/>
</dbReference>
<evidence type="ECO:0000256" key="1">
    <source>
        <dbReference type="SAM" id="SignalP"/>
    </source>
</evidence>
<gene>
    <name evidence="2" type="ORF">MEUPH1_LOCUS4629</name>
</gene>
<evidence type="ECO:0000313" key="2">
    <source>
        <dbReference type="EMBL" id="CAI6347901.1"/>
    </source>
</evidence>